<evidence type="ECO:0000256" key="1">
    <source>
        <dbReference type="SAM" id="MobiDB-lite"/>
    </source>
</evidence>
<feature type="non-terminal residue" evidence="2">
    <location>
        <position position="1"/>
    </location>
</feature>
<dbReference type="EMBL" id="CP045890">
    <property type="protein sequence ID" value="QQP56077.1"/>
    <property type="molecule type" value="Genomic_DNA"/>
</dbReference>
<organism evidence="2 3">
    <name type="scientific">Caligus rogercresseyi</name>
    <name type="common">Sea louse</name>
    <dbReference type="NCBI Taxonomy" id="217165"/>
    <lineage>
        <taxon>Eukaryota</taxon>
        <taxon>Metazoa</taxon>
        <taxon>Ecdysozoa</taxon>
        <taxon>Arthropoda</taxon>
        <taxon>Crustacea</taxon>
        <taxon>Multicrustacea</taxon>
        <taxon>Hexanauplia</taxon>
        <taxon>Copepoda</taxon>
        <taxon>Siphonostomatoida</taxon>
        <taxon>Caligidae</taxon>
        <taxon>Caligus</taxon>
    </lineage>
</organism>
<dbReference type="Proteomes" id="UP000595437">
    <property type="component" value="Chromosome 1"/>
</dbReference>
<name>A0A7T8QV06_CALRO</name>
<evidence type="ECO:0000313" key="2">
    <source>
        <dbReference type="EMBL" id="QQP56077.1"/>
    </source>
</evidence>
<protein>
    <submittedName>
        <fullName evidence="2">Uncharacterized protein</fullName>
    </submittedName>
</protein>
<feature type="region of interest" description="Disordered" evidence="1">
    <location>
        <begin position="1"/>
        <end position="26"/>
    </location>
</feature>
<gene>
    <name evidence="2" type="ORF">FKW44_000631</name>
</gene>
<keyword evidence="3" id="KW-1185">Reference proteome</keyword>
<accession>A0A7T8QV06</accession>
<sequence length="73" mass="7946">IEMTNGAEAGQKYGTDAGYSDNYGSTQEAEYSATGGAAYYEEDPRTALRRSCYFSPSHESLHSKTISIPQSIQ</sequence>
<reference evidence="3" key="1">
    <citation type="submission" date="2021-01" db="EMBL/GenBank/DDBJ databases">
        <title>Caligus Genome Assembly.</title>
        <authorList>
            <person name="Gallardo-Escarate C."/>
        </authorList>
    </citation>
    <scope>NUCLEOTIDE SEQUENCE [LARGE SCALE GENOMIC DNA]</scope>
</reference>
<dbReference type="AlphaFoldDB" id="A0A7T8QV06"/>
<evidence type="ECO:0000313" key="3">
    <source>
        <dbReference type="Proteomes" id="UP000595437"/>
    </source>
</evidence>
<proteinExistence type="predicted"/>